<dbReference type="Pfam" id="PF16912">
    <property type="entry name" value="Glu_dehyd_C"/>
    <property type="match status" value="1"/>
</dbReference>
<keyword evidence="3" id="KW-0862">Zinc</keyword>
<reference evidence="7 8" key="1">
    <citation type="submission" date="2017-06" db="EMBL/GenBank/DDBJ databases">
        <title>Complete genome sequence of Paenibacillus donghaensis KCTC 13049T isolated from East Sea sediment, South Korea.</title>
        <authorList>
            <person name="Jung B.K."/>
            <person name="Hong S.-J."/>
            <person name="Shin J.-H."/>
        </authorList>
    </citation>
    <scope>NUCLEOTIDE SEQUENCE [LARGE SCALE GENOMIC DNA]</scope>
    <source>
        <strain evidence="7 8">KCTC 13049</strain>
    </source>
</reference>
<dbReference type="OrthoDB" id="9777057at2"/>
<dbReference type="SUPFAM" id="SSF51735">
    <property type="entry name" value="NAD(P)-binding Rossmann-fold domains"/>
    <property type="match status" value="1"/>
</dbReference>
<evidence type="ECO:0000256" key="4">
    <source>
        <dbReference type="ARBA" id="ARBA00023002"/>
    </source>
</evidence>
<gene>
    <name evidence="7" type="ORF">B9T62_36460</name>
</gene>
<dbReference type="InterPro" id="IPR036291">
    <property type="entry name" value="NAD(P)-bd_dom_sf"/>
</dbReference>
<evidence type="ECO:0000259" key="5">
    <source>
        <dbReference type="Pfam" id="PF08240"/>
    </source>
</evidence>
<dbReference type="Proteomes" id="UP000249890">
    <property type="component" value="Chromosome"/>
</dbReference>
<evidence type="ECO:0000259" key="6">
    <source>
        <dbReference type="Pfam" id="PF16912"/>
    </source>
</evidence>
<dbReference type="GO" id="GO:0016491">
    <property type="term" value="F:oxidoreductase activity"/>
    <property type="evidence" value="ECO:0007669"/>
    <property type="project" value="UniProtKB-KW"/>
</dbReference>
<keyword evidence="8" id="KW-1185">Reference proteome</keyword>
<dbReference type="KEGG" id="pdh:B9T62_36460"/>
<keyword evidence="4" id="KW-0560">Oxidoreductase</keyword>
<evidence type="ECO:0000313" key="8">
    <source>
        <dbReference type="Proteomes" id="UP000249890"/>
    </source>
</evidence>
<accession>A0A2Z2KUH2</accession>
<dbReference type="Gene3D" id="3.40.50.720">
    <property type="entry name" value="NAD(P)-binding Rossmann-like Domain"/>
    <property type="match status" value="1"/>
</dbReference>
<dbReference type="InterPro" id="IPR002328">
    <property type="entry name" value="ADH_Zn_CS"/>
</dbReference>
<dbReference type="Pfam" id="PF08240">
    <property type="entry name" value="ADH_N"/>
    <property type="match status" value="1"/>
</dbReference>
<dbReference type="GO" id="GO:0008270">
    <property type="term" value="F:zinc ion binding"/>
    <property type="evidence" value="ECO:0007669"/>
    <property type="project" value="InterPro"/>
</dbReference>
<evidence type="ECO:0000256" key="2">
    <source>
        <dbReference type="ARBA" id="ARBA00022723"/>
    </source>
</evidence>
<evidence type="ECO:0000256" key="3">
    <source>
        <dbReference type="ARBA" id="ARBA00022833"/>
    </source>
</evidence>
<dbReference type="AlphaFoldDB" id="A0A2Z2KUH2"/>
<name>A0A2Z2KUH2_9BACL</name>
<dbReference type="PROSITE" id="PS00059">
    <property type="entry name" value="ADH_ZINC"/>
    <property type="match status" value="1"/>
</dbReference>
<sequence>MNNLSLVIESKQQLKCINKPIDDHLLPDEVLIKVHYVALCGSDIKLYKGQYTAPHRYPIILGHEWIGEVVATGISAESKWCEKDLVTGDCSIYCGSCEQCKKNKNLCERVQKRGITIDGAGSQYVKISSKYLYKCPKTAVTRPYVLTEPLAVAVEGIKKIGSQKLSEAKEVLILGAGGIGALSAIALIDQGVSNITISDVEEVNIRTIQSMGLTNATPIHADMTKNVSEYVNHFDLIIEASGNENAIVSSLHLLRSGGTLLCLGHQNSIHIDFGMVIKKSLNIIGSIGGTGGFQEAIRIIERNEKCITKLITRMVPIDLVQHFFSKELDLQKNVKIVIEMN</sequence>
<dbReference type="RefSeq" id="WP_087919703.1">
    <property type="nucleotide sequence ID" value="NZ_CP021780.1"/>
</dbReference>
<dbReference type="InterPro" id="IPR050129">
    <property type="entry name" value="Zn_alcohol_dh"/>
</dbReference>
<proteinExistence type="predicted"/>
<dbReference type="PANTHER" id="PTHR43401">
    <property type="entry name" value="L-THREONINE 3-DEHYDROGENASE"/>
    <property type="match status" value="1"/>
</dbReference>
<dbReference type="SUPFAM" id="SSF50129">
    <property type="entry name" value="GroES-like"/>
    <property type="match status" value="1"/>
</dbReference>
<evidence type="ECO:0008006" key="9">
    <source>
        <dbReference type="Google" id="ProtNLM"/>
    </source>
</evidence>
<evidence type="ECO:0000256" key="1">
    <source>
        <dbReference type="ARBA" id="ARBA00001947"/>
    </source>
</evidence>
<dbReference type="PANTHER" id="PTHR43401:SF2">
    <property type="entry name" value="L-THREONINE 3-DEHYDROGENASE"/>
    <property type="match status" value="1"/>
</dbReference>
<protein>
    <recommendedName>
        <fullName evidence="9">Alcohol dehydrogenase</fullName>
    </recommendedName>
</protein>
<organism evidence="7 8">
    <name type="scientific">Paenibacillus donghaensis</name>
    <dbReference type="NCBI Taxonomy" id="414771"/>
    <lineage>
        <taxon>Bacteria</taxon>
        <taxon>Bacillati</taxon>
        <taxon>Bacillota</taxon>
        <taxon>Bacilli</taxon>
        <taxon>Bacillales</taxon>
        <taxon>Paenibacillaceae</taxon>
        <taxon>Paenibacillus</taxon>
    </lineage>
</organism>
<comment type="cofactor">
    <cofactor evidence="1">
        <name>Zn(2+)</name>
        <dbReference type="ChEBI" id="CHEBI:29105"/>
    </cofactor>
</comment>
<dbReference type="EMBL" id="CP021780">
    <property type="protein sequence ID" value="ASA25742.1"/>
    <property type="molecule type" value="Genomic_DNA"/>
</dbReference>
<feature type="domain" description="Alcohol dehydrogenase-like N-terminal" evidence="5">
    <location>
        <begin position="27"/>
        <end position="137"/>
    </location>
</feature>
<dbReference type="Gene3D" id="3.90.180.10">
    <property type="entry name" value="Medium-chain alcohol dehydrogenases, catalytic domain"/>
    <property type="match status" value="1"/>
</dbReference>
<dbReference type="InterPro" id="IPR011032">
    <property type="entry name" value="GroES-like_sf"/>
</dbReference>
<dbReference type="InterPro" id="IPR031640">
    <property type="entry name" value="Glu_dehyd_C"/>
</dbReference>
<evidence type="ECO:0000313" key="7">
    <source>
        <dbReference type="EMBL" id="ASA25742.1"/>
    </source>
</evidence>
<dbReference type="InterPro" id="IPR013154">
    <property type="entry name" value="ADH-like_N"/>
</dbReference>
<keyword evidence="2" id="KW-0479">Metal-binding</keyword>
<feature type="domain" description="Glucose dehydrogenase C-terminal" evidence="6">
    <location>
        <begin position="145"/>
        <end position="340"/>
    </location>
</feature>